<organism evidence="1 2">
    <name type="scientific">Cirrhinus mrigala</name>
    <name type="common">Mrigala</name>
    <dbReference type="NCBI Taxonomy" id="683832"/>
    <lineage>
        <taxon>Eukaryota</taxon>
        <taxon>Metazoa</taxon>
        <taxon>Chordata</taxon>
        <taxon>Craniata</taxon>
        <taxon>Vertebrata</taxon>
        <taxon>Euteleostomi</taxon>
        <taxon>Actinopterygii</taxon>
        <taxon>Neopterygii</taxon>
        <taxon>Teleostei</taxon>
        <taxon>Ostariophysi</taxon>
        <taxon>Cypriniformes</taxon>
        <taxon>Cyprinidae</taxon>
        <taxon>Labeoninae</taxon>
        <taxon>Labeonini</taxon>
        <taxon>Cirrhinus</taxon>
    </lineage>
</organism>
<gene>
    <name evidence="1" type="ORF">M9458_036550</name>
</gene>
<comment type="caution">
    <text evidence="1">The sequence shown here is derived from an EMBL/GenBank/DDBJ whole genome shotgun (WGS) entry which is preliminary data.</text>
</comment>
<evidence type="ECO:0000313" key="1">
    <source>
        <dbReference type="EMBL" id="KAL0168328.1"/>
    </source>
</evidence>
<proteinExistence type="predicted"/>
<reference evidence="1 2" key="1">
    <citation type="submission" date="2024-05" db="EMBL/GenBank/DDBJ databases">
        <title>Genome sequencing and assembly of Indian major carp, Cirrhinus mrigala (Hamilton, 1822).</title>
        <authorList>
            <person name="Mohindra V."/>
            <person name="Chowdhury L.M."/>
            <person name="Lal K."/>
            <person name="Jena J.K."/>
        </authorList>
    </citation>
    <scope>NUCLEOTIDE SEQUENCE [LARGE SCALE GENOMIC DNA]</scope>
    <source>
        <strain evidence="1">CM1030</strain>
        <tissue evidence="1">Blood</tissue>
    </source>
</reference>
<accession>A0ABD0P2I1</accession>
<protein>
    <submittedName>
        <fullName evidence="1">Uncharacterized protein</fullName>
    </submittedName>
</protein>
<dbReference type="Proteomes" id="UP001529510">
    <property type="component" value="Unassembled WGS sequence"/>
</dbReference>
<evidence type="ECO:0000313" key="2">
    <source>
        <dbReference type="Proteomes" id="UP001529510"/>
    </source>
</evidence>
<name>A0ABD0P2I1_CIRMR</name>
<sequence length="90" mass="10411">MADRLERQIRKRSAVRASTRRQLQDIETEVNKEDPVIDRLRELLALLSEKEETLQKLDVGIEEGTDTNDLENEIADVEEYKERVITAKSG</sequence>
<feature type="non-terminal residue" evidence="1">
    <location>
        <position position="90"/>
    </location>
</feature>
<dbReference type="EMBL" id="JAMKFB020000018">
    <property type="protein sequence ID" value="KAL0168328.1"/>
    <property type="molecule type" value="Genomic_DNA"/>
</dbReference>
<dbReference type="AlphaFoldDB" id="A0ABD0P2I1"/>
<keyword evidence="2" id="KW-1185">Reference proteome</keyword>